<proteinExistence type="predicted"/>
<protein>
    <submittedName>
        <fullName evidence="1">Uncharacterized protein</fullName>
    </submittedName>
</protein>
<reference evidence="1" key="1">
    <citation type="submission" date="2014-09" db="EMBL/GenBank/DDBJ databases">
        <authorList>
            <person name="Magalhaes I.L.F."/>
            <person name="Oliveira U."/>
            <person name="Santos F.R."/>
            <person name="Vidigal T.H.D.A."/>
            <person name="Brescovit A.D."/>
            <person name="Santos A.J."/>
        </authorList>
    </citation>
    <scope>NUCLEOTIDE SEQUENCE</scope>
    <source>
        <tissue evidence="1">Shoot tissue taken approximately 20 cm above the soil surface</tissue>
    </source>
</reference>
<organism evidence="1">
    <name type="scientific">Arundo donax</name>
    <name type="common">Giant reed</name>
    <name type="synonym">Donax arundinaceus</name>
    <dbReference type="NCBI Taxonomy" id="35708"/>
    <lineage>
        <taxon>Eukaryota</taxon>
        <taxon>Viridiplantae</taxon>
        <taxon>Streptophyta</taxon>
        <taxon>Embryophyta</taxon>
        <taxon>Tracheophyta</taxon>
        <taxon>Spermatophyta</taxon>
        <taxon>Magnoliopsida</taxon>
        <taxon>Liliopsida</taxon>
        <taxon>Poales</taxon>
        <taxon>Poaceae</taxon>
        <taxon>PACMAD clade</taxon>
        <taxon>Arundinoideae</taxon>
        <taxon>Arundineae</taxon>
        <taxon>Arundo</taxon>
    </lineage>
</organism>
<name>A0A0A9GAW0_ARUDO</name>
<accession>A0A0A9GAW0</accession>
<reference evidence="1" key="2">
    <citation type="journal article" date="2015" name="Data Brief">
        <title>Shoot transcriptome of the giant reed, Arundo donax.</title>
        <authorList>
            <person name="Barrero R.A."/>
            <person name="Guerrero F.D."/>
            <person name="Moolhuijzen P."/>
            <person name="Goolsby J.A."/>
            <person name="Tidwell J."/>
            <person name="Bellgard S.E."/>
            <person name="Bellgard M.I."/>
        </authorList>
    </citation>
    <scope>NUCLEOTIDE SEQUENCE</scope>
    <source>
        <tissue evidence="1">Shoot tissue taken approximately 20 cm above the soil surface</tissue>
    </source>
</reference>
<evidence type="ECO:0000313" key="1">
    <source>
        <dbReference type="EMBL" id="JAE20584.1"/>
    </source>
</evidence>
<dbReference type="AlphaFoldDB" id="A0A0A9GAW0"/>
<sequence length="113" mass="12710">MGNKTIPAEVQQLISRILAMNKMEQNFLLILLNFVAVCLRIELHELVCCNVHRLMSRCNRALLLQKISGFCCHILLNYSFLKGTKIIPAGVHKCSIPEVKRLHGALSNGRVSL</sequence>
<dbReference type="EMBL" id="GBRH01177312">
    <property type="protein sequence ID" value="JAE20584.1"/>
    <property type="molecule type" value="Transcribed_RNA"/>
</dbReference>